<accession>A0ABW4NE19</accession>
<dbReference type="Proteomes" id="UP001597283">
    <property type="component" value="Unassembled WGS sequence"/>
</dbReference>
<dbReference type="InterPro" id="IPR036046">
    <property type="entry name" value="Acylphosphatase-like_dom_sf"/>
</dbReference>
<reference evidence="3" key="1">
    <citation type="journal article" date="2019" name="Int. J. Syst. Evol. Microbiol.">
        <title>The Global Catalogue of Microorganisms (GCM) 10K type strain sequencing project: providing services to taxonomists for standard genome sequencing and annotation.</title>
        <authorList>
            <consortium name="The Broad Institute Genomics Platform"/>
            <consortium name="The Broad Institute Genome Sequencing Center for Infectious Disease"/>
            <person name="Wu L."/>
            <person name="Ma J."/>
        </authorList>
    </citation>
    <scope>NUCLEOTIDE SEQUENCE [LARGE SCALE GENOMIC DNA]</scope>
    <source>
        <strain evidence="3">Q85</strain>
    </source>
</reference>
<keyword evidence="3" id="KW-1185">Reference proteome</keyword>
<dbReference type="EMBL" id="JBHUFC010000003">
    <property type="protein sequence ID" value="MFD1788254.1"/>
    <property type="molecule type" value="Genomic_DNA"/>
</dbReference>
<dbReference type="SMART" id="SM01034">
    <property type="entry name" value="BLUF"/>
    <property type="match status" value="1"/>
</dbReference>
<organism evidence="2 3">
    <name type="scientific">Sphingomonas floccifaciens</name>
    <dbReference type="NCBI Taxonomy" id="1844115"/>
    <lineage>
        <taxon>Bacteria</taxon>
        <taxon>Pseudomonadati</taxon>
        <taxon>Pseudomonadota</taxon>
        <taxon>Alphaproteobacteria</taxon>
        <taxon>Sphingomonadales</taxon>
        <taxon>Sphingomonadaceae</taxon>
        <taxon>Sphingomonas</taxon>
    </lineage>
</organism>
<comment type="caution">
    <text evidence="2">The sequence shown here is derived from an EMBL/GenBank/DDBJ whole genome shotgun (WGS) entry which is preliminary data.</text>
</comment>
<evidence type="ECO:0000313" key="2">
    <source>
        <dbReference type="EMBL" id="MFD1788254.1"/>
    </source>
</evidence>
<proteinExistence type="predicted"/>
<sequence length="138" mass="15686">MLSSWMYVSQATFPIADSRTYIEPIEIVSLRRNPELDVTGALIFAVRHFAQYIEGPPDAIALLRAAIERDGRHRDLHTVLEDSPEFRRFAGWQVSYSGLATYFEKTIVAAQANPMTGTEKTADPLLRLFREFSLPGRR</sequence>
<name>A0ABW4NE19_9SPHN</name>
<evidence type="ECO:0000313" key="3">
    <source>
        <dbReference type="Proteomes" id="UP001597283"/>
    </source>
</evidence>
<dbReference type="RefSeq" id="WP_380940638.1">
    <property type="nucleotide sequence ID" value="NZ_JBHUFC010000003.1"/>
</dbReference>
<protein>
    <submittedName>
        <fullName evidence="2">BLUF domain-containing protein</fullName>
    </submittedName>
</protein>
<dbReference type="Pfam" id="PF04940">
    <property type="entry name" value="BLUF"/>
    <property type="match status" value="1"/>
</dbReference>
<feature type="domain" description="BLUF" evidence="1">
    <location>
        <begin position="2"/>
        <end position="95"/>
    </location>
</feature>
<dbReference type="SUPFAM" id="SSF54975">
    <property type="entry name" value="Acylphosphatase/BLUF domain-like"/>
    <property type="match status" value="1"/>
</dbReference>
<evidence type="ECO:0000259" key="1">
    <source>
        <dbReference type="PROSITE" id="PS50925"/>
    </source>
</evidence>
<dbReference type="Gene3D" id="3.30.70.100">
    <property type="match status" value="1"/>
</dbReference>
<dbReference type="PROSITE" id="PS50925">
    <property type="entry name" value="BLUF"/>
    <property type="match status" value="1"/>
</dbReference>
<dbReference type="InterPro" id="IPR007024">
    <property type="entry name" value="BLUF_domain"/>
</dbReference>
<gene>
    <name evidence="2" type="ORF">ACFSC3_11790</name>
</gene>